<dbReference type="SUPFAM" id="SSF55486">
    <property type="entry name" value="Metalloproteases ('zincins'), catalytic domain"/>
    <property type="match status" value="1"/>
</dbReference>
<comment type="function">
    <text evidence="6">Has oligopeptidase activity and degrades a variety of small bioactive peptides.</text>
</comment>
<keyword evidence="3 6" id="KW-0378">Hydrolase</keyword>
<evidence type="ECO:0000259" key="7">
    <source>
        <dbReference type="Pfam" id="PF01432"/>
    </source>
</evidence>
<dbReference type="GO" id="GO:0004222">
    <property type="term" value="F:metalloendopeptidase activity"/>
    <property type="evidence" value="ECO:0007669"/>
    <property type="project" value="UniProtKB-UniRule"/>
</dbReference>
<dbReference type="EMBL" id="CP162599">
    <property type="protein sequence ID" value="XDK31925.1"/>
    <property type="molecule type" value="Genomic_DNA"/>
</dbReference>
<reference evidence="9" key="1">
    <citation type="submission" date="2024-07" db="EMBL/GenBank/DDBJ databases">
        <title>Halotolerant mesophilic bacterium Ornithinibacillus sp. 4-3, sp. nov., isolated from soil.</title>
        <authorList>
            <person name="Sidarenka A.V."/>
            <person name="Guliayeva D.E."/>
            <person name="Leanovich S.I."/>
            <person name="Hileuskaya K.S."/>
            <person name="Akhremchuk A.E."/>
            <person name="Sikolenko M.A."/>
            <person name="Valentovich L.N."/>
        </authorList>
    </citation>
    <scope>NUCLEOTIDE SEQUENCE</scope>
    <source>
        <strain evidence="9">4-3</strain>
    </source>
</reference>
<evidence type="ECO:0000256" key="1">
    <source>
        <dbReference type="ARBA" id="ARBA00022670"/>
    </source>
</evidence>
<accession>A0AB39HNT1</accession>
<dbReference type="Gene3D" id="1.10.1370.20">
    <property type="entry name" value="Oligoendopeptidase f, C-terminal domain"/>
    <property type="match status" value="1"/>
</dbReference>
<keyword evidence="2 6" id="KW-0479">Metal-binding</keyword>
<evidence type="ECO:0000256" key="2">
    <source>
        <dbReference type="ARBA" id="ARBA00022723"/>
    </source>
</evidence>
<dbReference type="InterPro" id="IPR045090">
    <property type="entry name" value="Pept_M3A_M3B"/>
</dbReference>
<dbReference type="InterPro" id="IPR034009">
    <property type="entry name" value="M3B_PepF_4"/>
</dbReference>
<keyword evidence="4 6" id="KW-0862">Zinc</keyword>
<dbReference type="InterPro" id="IPR004438">
    <property type="entry name" value="Peptidase_M3B"/>
</dbReference>
<comment type="similarity">
    <text evidence="6">Belongs to the peptidase M3B family.</text>
</comment>
<comment type="cofactor">
    <cofactor evidence="6">
        <name>Zn(2+)</name>
        <dbReference type="ChEBI" id="CHEBI:29105"/>
    </cofactor>
    <text evidence="6">Binds 1 zinc ion.</text>
</comment>
<proteinExistence type="inferred from homology"/>
<dbReference type="Gene3D" id="1.20.140.70">
    <property type="entry name" value="Oligopeptidase f, N-terminal domain"/>
    <property type="match status" value="1"/>
</dbReference>
<evidence type="ECO:0000256" key="6">
    <source>
        <dbReference type="RuleBase" id="RU368091"/>
    </source>
</evidence>
<protein>
    <recommendedName>
        <fullName evidence="6">Oligopeptidase F</fullName>
        <ecNumber evidence="6">3.4.24.-</ecNumber>
    </recommendedName>
</protein>
<evidence type="ECO:0000259" key="8">
    <source>
        <dbReference type="Pfam" id="PF08439"/>
    </source>
</evidence>
<feature type="domain" description="Oligopeptidase F N-terminal" evidence="8">
    <location>
        <begin position="115"/>
        <end position="181"/>
    </location>
</feature>
<dbReference type="InterPro" id="IPR042088">
    <property type="entry name" value="OligoPept_F_C"/>
</dbReference>
<keyword evidence="5 6" id="KW-0482">Metalloprotease</keyword>
<dbReference type="GO" id="GO:0006518">
    <property type="term" value="P:peptide metabolic process"/>
    <property type="evidence" value="ECO:0007669"/>
    <property type="project" value="TreeGrafter"/>
</dbReference>
<dbReference type="InterPro" id="IPR001567">
    <property type="entry name" value="Pept_M3A_M3B_dom"/>
</dbReference>
<evidence type="ECO:0000256" key="3">
    <source>
        <dbReference type="ARBA" id="ARBA00022801"/>
    </source>
</evidence>
<dbReference type="CDD" id="cd09609">
    <property type="entry name" value="M3B_PepF"/>
    <property type="match status" value="1"/>
</dbReference>
<gene>
    <name evidence="9" type="primary">pepF</name>
    <name evidence="9" type="ORF">AB4Y30_12925</name>
</gene>
<dbReference type="NCBIfam" id="TIGR00181">
    <property type="entry name" value="pepF"/>
    <property type="match status" value="1"/>
</dbReference>
<organism evidence="9">
    <name type="scientific">Ornithinibacillus sp. 4-3</name>
    <dbReference type="NCBI Taxonomy" id="3231488"/>
    <lineage>
        <taxon>Bacteria</taxon>
        <taxon>Bacillati</taxon>
        <taxon>Bacillota</taxon>
        <taxon>Bacilli</taxon>
        <taxon>Bacillales</taxon>
        <taxon>Bacillaceae</taxon>
        <taxon>Ornithinibacillus</taxon>
    </lineage>
</organism>
<dbReference type="EC" id="3.4.24.-" evidence="6"/>
<dbReference type="InterPro" id="IPR013647">
    <property type="entry name" value="OligopepF_N_dom"/>
</dbReference>
<dbReference type="PANTHER" id="PTHR11804">
    <property type="entry name" value="PROTEASE M3 THIMET OLIGOPEPTIDASE-RELATED"/>
    <property type="match status" value="1"/>
</dbReference>
<evidence type="ECO:0000313" key="9">
    <source>
        <dbReference type="EMBL" id="XDK31925.1"/>
    </source>
</evidence>
<name>A0AB39HNT1_9BACI</name>
<keyword evidence="1 6" id="KW-0645">Protease</keyword>
<sequence>MSVNIPSRQEVPIHNTWDLTHIFKTDYELYKKVDKLETKSVEFKANFFGVIKDSKRLLEAIDFFEDMEKDIALIRNYVDLALSVDQTNTDSLIRTDKINTSLAIVSGNTSFFYIELVKLPESEIKSAIQEKPELAVFINKNYKRKSHLLDEKVEEVLANFNSVFLSPRAIYNTIKLIDMRFDDFLVDDKKYSLSYNLFENEYEIEPNHQLRREAFNKFSQKLNEYKNITAKAYEMKLKIEKANSDLRGFDNIFEYLLYDQAIEREIFDRQIDFTFKYLAPHMRRYVQLIKEVNNLDKLTFADLKIAIDPDYEPKISFEKAKDYVLEALDILGPEYVEIINEAFGNRWIDHGLNVGKSTGAFCYTPYGSHPYILMTFMESMRDVFVLAHELGHGGHFHLSNRYQNILNTIPSEYFFEAPSTMNEMLLANYLIKKSKDARFKRWVLSNVISRTYFHNFVTHLLEAAFQREVYKMVDEGKSITADILCNIKRNLLEEFWGEEIEINEGAELTWMRQPHYYLGLYPYTYSTGLTIATSVSRKILEDGQVAVDRWLDVLKAGGTKSPYELALTAGVDVRKDETLLETINYIGSLIEEVFELSRELGDIK</sequence>
<dbReference type="RefSeq" id="WP_368652649.1">
    <property type="nucleotide sequence ID" value="NZ_CP162599.1"/>
</dbReference>
<dbReference type="Pfam" id="PF08439">
    <property type="entry name" value="Peptidase_M3_N"/>
    <property type="match status" value="1"/>
</dbReference>
<evidence type="ECO:0000256" key="4">
    <source>
        <dbReference type="ARBA" id="ARBA00022833"/>
    </source>
</evidence>
<evidence type="ECO:0000256" key="5">
    <source>
        <dbReference type="ARBA" id="ARBA00023049"/>
    </source>
</evidence>
<feature type="domain" description="Peptidase M3A/M3B catalytic" evidence="7">
    <location>
        <begin position="206"/>
        <end position="584"/>
    </location>
</feature>
<dbReference type="PANTHER" id="PTHR11804:SF45">
    <property type="entry name" value="SIMILAR TO OLIGOENDOPEPTIDASE"/>
    <property type="match status" value="1"/>
</dbReference>
<dbReference type="AlphaFoldDB" id="A0AB39HNT1"/>
<dbReference type="Pfam" id="PF01432">
    <property type="entry name" value="Peptidase_M3"/>
    <property type="match status" value="1"/>
</dbReference>
<dbReference type="GO" id="GO:0046872">
    <property type="term" value="F:metal ion binding"/>
    <property type="evidence" value="ECO:0007669"/>
    <property type="project" value="UniProtKB-UniRule"/>
</dbReference>
<dbReference type="GO" id="GO:0006508">
    <property type="term" value="P:proteolysis"/>
    <property type="evidence" value="ECO:0007669"/>
    <property type="project" value="UniProtKB-KW"/>
</dbReference>